<comment type="caution">
    <text evidence="3">The sequence shown here is derived from an EMBL/GenBank/DDBJ whole genome shotgun (WGS) entry which is preliminary data.</text>
</comment>
<dbReference type="InterPro" id="IPR001461">
    <property type="entry name" value="Aspartic_peptidase_A1"/>
</dbReference>
<dbReference type="InterPro" id="IPR034164">
    <property type="entry name" value="Pepsin-like_dom"/>
</dbReference>
<dbReference type="GO" id="GO:0006508">
    <property type="term" value="P:proteolysis"/>
    <property type="evidence" value="ECO:0007669"/>
    <property type="project" value="InterPro"/>
</dbReference>
<evidence type="ECO:0000313" key="3">
    <source>
        <dbReference type="EMBL" id="KAJ7636636.1"/>
    </source>
</evidence>
<dbReference type="CDD" id="cd05471">
    <property type="entry name" value="pepsin_like"/>
    <property type="match status" value="1"/>
</dbReference>
<evidence type="ECO:0000313" key="4">
    <source>
        <dbReference type="Proteomes" id="UP001221142"/>
    </source>
</evidence>
<name>A0AAD7C1X0_9AGAR</name>
<evidence type="ECO:0000259" key="2">
    <source>
        <dbReference type="PROSITE" id="PS51767"/>
    </source>
</evidence>
<reference evidence="3" key="1">
    <citation type="submission" date="2023-03" db="EMBL/GenBank/DDBJ databases">
        <title>Massive genome expansion in bonnet fungi (Mycena s.s.) driven by repeated elements and novel gene families across ecological guilds.</title>
        <authorList>
            <consortium name="Lawrence Berkeley National Laboratory"/>
            <person name="Harder C.B."/>
            <person name="Miyauchi S."/>
            <person name="Viragh M."/>
            <person name="Kuo A."/>
            <person name="Thoen E."/>
            <person name="Andreopoulos B."/>
            <person name="Lu D."/>
            <person name="Skrede I."/>
            <person name="Drula E."/>
            <person name="Henrissat B."/>
            <person name="Morin E."/>
            <person name="Kohler A."/>
            <person name="Barry K."/>
            <person name="LaButti K."/>
            <person name="Morin E."/>
            <person name="Salamov A."/>
            <person name="Lipzen A."/>
            <person name="Mereny Z."/>
            <person name="Hegedus B."/>
            <person name="Baldrian P."/>
            <person name="Stursova M."/>
            <person name="Weitz H."/>
            <person name="Taylor A."/>
            <person name="Grigoriev I.V."/>
            <person name="Nagy L.G."/>
            <person name="Martin F."/>
            <person name="Kauserud H."/>
        </authorList>
    </citation>
    <scope>NUCLEOTIDE SEQUENCE</scope>
    <source>
        <strain evidence="3">9284</strain>
    </source>
</reference>
<proteinExistence type="inferred from homology"/>
<dbReference type="GO" id="GO:0000324">
    <property type="term" value="C:fungal-type vacuole"/>
    <property type="evidence" value="ECO:0007669"/>
    <property type="project" value="TreeGrafter"/>
</dbReference>
<keyword evidence="4" id="KW-1185">Reference proteome</keyword>
<dbReference type="Proteomes" id="UP001221142">
    <property type="component" value="Unassembled WGS sequence"/>
</dbReference>
<dbReference type="SUPFAM" id="SSF50630">
    <property type="entry name" value="Acid proteases"/>
    <property type="match status" value="1"/>
</dbReference>
<dbReference type="PANTHER" id="PTHR47966">
    <property type="entry name" value="BETA-SITE APP-CLEAVING ENZYME, ISOFORM A-RELATED"/>
    <property type="match status" value="1"/>
</dbReference>
<accession>A0AAD7C1X0</accession>
<feature type="domain" description="Peptidase A1" evidence="2">
    <location>
        <begin position="16"/>
        <end position="289"/>
    </location>
</feature>
<organism evidence="3 4">
    <name type="scientific">Roridomyces roridus</name>
    <dbReference type="NCBI Taxonomy" id="1738132"/>
    <lineage>
        <taxon>Eukaryota</taxon>
        <taxon>Fungi</taxon>
        <taxon>Dikarya</taxon>
        <taxon>Basidiomycota</taxon>
        <taxon>Agaricomycotina</taxon>
        <taxon>Agaricomycetes</taxon>
        <taxon>Agaricomycetidae</taxon>
        <taxon>Agaricales</taxon>
        <taxon>Marasmiineae</taxon>
        <taxon>Mycenaceae</taxon>
        <taxon>Roridomyces</taxon>
    </lineage>
</organism>
<dbReference type="PANTHER" id="PTHR47966:SF47">
    <property type="entry name" value="ENDOPEPTIDASE, PUTATIVE (AFU_ORTHOLOGUE AFUA_3G01220)-RELATED"/>
    <property type="match status" value="1"/>
</dbReference>
<evidence type="ECO:0000256" key="1">
    <source>
        <dbReference type="ARBA" id="ARBA00007447"/>
    </source>
</evidence>
<dbReference type="Pfam" id="PF00026">
    <property type="entry name" value="Asp"/>
    <property type="match status" value="1"/>
</dbReference>
<dbReference type="InterPro" id="IPR033121">
    <property type="entry name" value="PEPTIDASE_A1"/>
</dbReference>
<dbReference type="Gene3D" id="2.40.70.10">
    <property type="entry name" value="Acid Proteases"/>
    <property type="match status" value="2"/>
</dbReference>
<dbReference type="AlphaFoldDB" id="A0AAD7C1X0"/>
<dbReference type="InterPro" id="IPR021109">
    <property type="entry name" value="Peptidase_aspartic_dom_sf"/>
</dbReference>
<dbReference type="GO" id="GO:0004190">
    <property type="term" value="F:aspartic-type endopeptidase activity"/>
    <property type="evidence" value="ECO:0007669"/>
    <property type="project" value="InterPro"/>
</dbReference>
<gene>
    <name evidence="3" type="ORF">FB45DRAFT_1001658</name>
</gene>
<comment type="similarity">
    <text evidence="1">Belongs to the peptidase A1 family.</text>
</comment>
<sequence length="289" mass="30758">MKVANQMEVVVLKVKLKYFLHTISPIYLVQVGLIKHSSDTWVAQEGFTCIDSDSNPVPTSTCAFGPAQFNPADSPTFELLANHTLNTTYGGGAFVWGPAGFDTVSVGSITVSGQEIGVPDMTFWEGDGTSEGILGLAFPALTAVDLENGTALVKDPYSPFFLSAIAQKTVTNPLHTLTPFSLFLCPRPTKIRRICTRSLRPHLGCIAFGGIVPVAVTSKSATVPVQRYDPQKVDPSSGPNATFLWYALDVDGYTFPGSTAVVTKSNSTMVDSGTTINLLPTAVADAYNA</sequence>
<protein>
    <submittedName>
        <fullName evidence="3">Aspartic peptidase domain-containing protein</fullName>
    </submittedName>
</protein>
<dbReference type="EMBL" id="JARKIF010000006">
    <property type="protein sequence ID" value="KAJ7636636.1"/>
    <property type="molecule type" value="Genomic_DNA"/>
</dbReference>
<dbReference type="PROSITE" id="PS51767">
    <property type="entry name" value="PEPTIDASE_A1"/>
    <property type="match status" value="1"/>
</dbReference>